<name>A0A1L8RFF7_9ENTE</name>
<keyword evidence="1" id="KW-0119">Carbohydrate metabolism</keyword>
<dbReference type="InterPro" id="IPR052960">
    <property type="entry name" value="GlcN6P_deaminase-like"/>
</dbReference>
<dbReference type="PROSITE" id="PS01161">
    <property type="entry name" value="GLC_GALNAC_ISOMERASE"/>
    <property type="match status" value="1"/>
</dbReference>
<evidence type="ECO:0000313" key="4">
    <source>
        <dbReference type="Proteomes" id="UP000181884"/>
    </source>
</evidence>
<accession>A0A1L8RFF7</accession>
<dbReference type="GO" id="GO:0005975">
    <property type="term" value="P:carbohydrate metabolic process"/>
    <property type="evidence" value="ECO:0007669"/>
    <property type="project" value="InterPro"/>
</dbReference>
<dbReference type="Pfam" id="PF01182">
    <property type="entry name" value="Glucosamine_iso"/>
    <property type="match status" value="1"/>
</dbReference>
<keyword evidence="4" id="KW-1185">Reference proteome</keyword>
<evidence type="ECO:0000259" key="2">
    <source>
        <dbReference type="Pfam" id="PF01182"/>
    </source>
</evidence>
<dbReference type="Proteomes" id="UP000181884">
    <property type="component" value="Unassembled WGS sequence"/>
</dbReference>
<gene>
    <name evidence="3" type="ORF">RU97_GL001860</name>
</gene>
<feature type="domain" description="Glucosamine/galactosamine-6-phosphate isomerase" evidence="2">
    <location>
        <begin position="27"/>
        <end position="222"/>
    </location>
</feature>
<dbReference type="CDD" id="cd01399">
    <property type="entry name" value="GlcN6P_deaminase"/>
    <property type="match status" value="1"/>
</dbReference>
<dbReference type="SUPFAM" id="SSF100950">
    <property type="entry name" value="NagB/RpiA/CoA transferase-like"/>
    <property type="match status" value="1"/>
</dbReference>
<dbReference type="AlphaFoldDB" id="A0A1L8RFF7"/>
<evidence type="ECO:0000256" key="1">
    <source>
        <dbReference type="ARBA" id="ARBA00023277"/>
    </source>
</evidence>
<dbReference type="PANTHER" id="PTHR42892:SF1">
    <property type="entry name" value="GLUCOSAMINE-6-PHOSPHATE ISOMERASE"/>
    <property type="match status" value="1"/>
</dbReference>
<sequence>MSMKKIIVKDYETLSEVAASIVIEKWSLDRRVNLSLTAGSTPKGMYQILLARKEQMVQDWSTIHYYNFDEVALANERYGLTMQALREEFYLPAAISEGNVHELNADNYQTASAEIQQAGGLDLVVMGLGGDGHFCGNLPEYTKFGAGIYEVSMTPETALYQMVEKMGVTPGDKLVTFGPQTVLSAQQLVLMVNGEAKAEILRQVLEEPVTEEVPASILRLHNNLTVIADEAAASRLS</sequence>
<dbReference type="InterPro" id="IPR006148">
    <property type="entry name" value="Glc/Gal-6P_isomerase"/>
</dbReference>
<organism evidence="3 4">
    <name type="scientific">Enterococcus canis</name>
    <dbReference type="NCBI Taxonomy" id="214095"/>
    <lineage>
        <taxon>Bacteria</taxon>
        <taxon>Bacillati</taxon>
        <taxon>Bacillota</taxon>
        <taxon>Bacilli</taxon>
        <taxon>Lactobacillales</taxon>
        <taxon>Enterococcaceae</taxon>
        <taxon>Enterococcus</taxon>
    </lineage>
</organism>
<comment type="caution">
    <text evidence="3">The sequence shown here is derived from an EMBL/GenBank/DDBJ whole genome shotgun (WGS) entry which is preliminary data.</text>
</comment>
<proteinExistence type="predicted"/>
<dbReference type="InterPro" id="IPR018321">
    <property type="entry name" value="Glucosamine6P_isomerase_CS"/>
</dbReference>
<dbReference type="EMBL" id="JXKH01000004">
    <property type="protein sequence ID" value="OJG18463.1"/>
    <property type="molecule type" value="Genomic_DNA"/>
</dbReference>
<dbReference type="PANTHER" id="PTHR42892">
    <property type="entry name" value="GLUCOSAMINE-6-PHOSPHATE DEAMINASE-LIKE PROTEIN BT_0258-RELATED"/>
    <property type="match status" value="1"/>
</dbReference>
<dbReference type="GO" id="GO:0004342">
    <property type="term" value="F:glucosamine-6-phosphate deaminase activity"/>
    <property type="evidence" value="ECO:0007669"/>
    <property type="project" value="InterPro"/>
</dbReference>
<dbReference type="InterPro" id="IPR037171">
    <property type="entry name" value="NagB/RpiA_transferase-like"/>
</dbReference>
<evidence type="ECO:0000313" key="3">
    <source>
        <dbReference type="EMBL" id="OJG18463.1"/>
    </source>
</evidence>
<protein>
    <recommendedName>
        <fullName evidence="2">Glucosamine/galactosamine-6-phosphate isomerase domain-containing protein</fullName>
    </recommendedName>
</protein>
<dbReference type="STRING" id="214095.RU97_GL001860"/>
<reference evidence="3 4" key="1">
    <citation type="submission" date="2014-12" db="EMBL/GenBank/DDBJ databases">
        <title>Draft genome sequences of 29 type strains of Enterococci.</title>
        <authorList>
            <person name="Zhong Z."/>
            <person name="Sun Z."/>
            <person name="Liu W."/>
            <person name="Zhang W."/>
            <person name="Zhang H."/>
        </authorList>
    </citation>
    <scope>NUCLEOTIDE SEQUENCE [LARGE SCALE GENOMIC DNA]</scope>
    <source>
        <strain evidence="3 4">DSM 17029</strain>
    </source>
</reference>
<dbReference type="InterPro" id="IPR004547">
    <property type="entry name" value="Glucosamine6P_isomerase"/>
</dbReference>
<dbReference type="NCBIfam" id="NF009022">
    <property type="entry name" value="PRK12358.1"/>
    <property type="match status" value="1"/>
</dbReference>
<dbReference type="Gene3D" id="3.40.50.1360">
    <property type="match status" value="1"/>
</dbReference>
<dbReference type="GO" id="GO:0006044">
    <property type="term" value="P:N-acetylglucosamine metabolic process"/>
    <property type="evidence" value="ECO:0007669"/>
    <property type="project" value="InterPro"/>
</dbReference>